<dbReference type="Gene3D" id="3.40.50.1820">
    <property type="entry name" value="alpha/beta hydrolase"/>
    <property type="match status" value="1"/>
</dbReference>
<dbReference type="GO" id="GO:0030600">
    <property type="term" value="F:feruloyl esterase activity"/>
    <property type="evidence" value="ECO:0007669"/>
    <property type="project" value="InterPro"/>
</dbReference>
<organism evidence="9 10">
    <name type="scientific">Inquilinus limosus</name>
    <dbReference type="NCBI Taxonomy" id="171674"/>
    <lineage>
        <taxon>Bacteria</taxon>
        <taxon>Pseudomonadati</taxon>
        <taxon>Pseudomonadota</taxon>
        <taxon>Alphaproteobacteria</taxon>
        <taxon>Rhodospirillales</taxon>
        <taxon>Rhodospirillaceae</taxon>
        <taxon>Inquilinus</taxon>
    </lineage>
</organism>
<dbReference type="GO" id="GO:0045493">
    <property type="term" value="P:xylan catabolic process"/>
    <property type="evidence" value="ECO:0007669"/>
    <property type="project" value="UniProtKB-KW"/>
</dbReference>
<evidence type="ECO:0000313" key="10">
    <source>
        <dbReference type="Proteomes" id="UP000196655"/>
    </source>
</evidence>
<dbReference type="EMBL" id="NHON01000015">
    <property type="protein sequence ID" value="OWJ67223.1"/>
    <property type="molecule type" value="Genomic_DNA"/>
</dbReference>
<dbReference type="PANTHER" id="PTHR38050">
    <property type="match status" value="1"/>
</dbReference>
<dbReference type="PANTHER" id="PTHR38050:SF2">
    <property type="entry name" value="FERULOYL ESTERASE C-RELATED"/>
    <property type="match status" value="1"/>
</dbReference>
<dbReference type="InterPro" id="IPR029058">
    <property type="entry name" value="AB_hydrolase_fold"/>
</dbReference>
<dbReference type="GO" id="GO:0005576">
    <property type="term" value="C:extracellular region"/>
    <property type="evidence" value="ECO:0007669"/>
    <property type="project" value="UniProtKB-SubCell"/>
</dbReference>
<evidence type="ECO:0000256" key="3">
    <source>
        <dbReference type="ARBA" id="ARBA00022651"/>
    </source>
</evidence>
<keyword evidence="4 8" id="KW-0732">Signal</keyword>
<evidence type="ECO:0000256" key="5">
    <source>
        <dbReference type="ARBA" id="ARBA00022801"/>
    </source>
</evidence>
<evidence type="ECO:0000256" key="8">
    <source>
        <dbReference type="SAM" id="SignalP"/>
    </source>
</evidence>
<comment type="caution">
    <text evidence="9">The sequence shown here is derived from an EMBL/GenBank/DDBJ whole genome shotgun (WGS) entry which is preliminary data.</text>
</comment>
<evidence type="ECO:0000256" key="7">
    <source>
        <dbReference type="ARBA" id="ARBA00023326"/>
    </source>
</evidence>
<keyword evidence="5" id="KW-0378">Hydrolase</keyword>
<evidence type="ECO:0000256" key="1">
    <source>
        <dbReference type="ARBA" id="ARBA00004613"/>
    </source>
</evidence>
<feature type="chain" id="PRO_5012352041" description="Polyhydroxybutyrate depolymerase" evidence="8">
    <location>
        <begin position="27"/>
        <end position="304"/>
    </location>
</feature>
<keyword evidence="6" id="KW-0119">Carbohydrate metabolism</keyword>
<feature type="signal peptide" evidence="8">
    <location>
        <begin position="1"/>
        <end position="26"/>
    </location>
</feature>
<dbReference type="Proteomes" id="UP000196655">
    <property type="component" value="Unassembled WGS sequence"/>
</dbReference>
<evidence type="ECO:0000313" key="9">
    <source>
        <dbReference type="EMBL" id="OWJ67223.1"/>
    </source>
</evidence>
<dbReference type="SUPFAM" id="SSF53474">
    <property type="entry name" value="alpha/beta-Hydrolases"/>
    <property type="match status" value="1"/>
</dbReference>
<keyword evidence="2" id="KW-0964">Secreted</keyword>
<sequence length="304" mass="32213">MTAMNVLLRAGRLAALACLLAVAACAAPGGGSRSTTAPGANVAQLPPLPTSGCGIPAAEGTQTLKFQGASWRYIVDLPSGYDKSRPTRLILAFHGRTGTAEKVKTYFDLEGSTARPAIVVYPQAQGGWGGRADRDMAYVDTLLARLKATLCVDQNQIFAAGHSMGGSFVNDLSCGRAGVFRATAVVAGGIGSVRPCQGEVAAILLHNPKDNMVPYSQGITERDKRIAQNRLAATPVEADAAFRCKRWGKTGIADPVVFCDLPSTFNRKRPYSHGWPDGTGPTIIGFFDRVTDQRIQLTERPPAP</sequence>
<evidence type="ECO:0000256" key="2">
    <source>
        <dbReference type="ARBA" id="ARBA00022525"/>
    </source>
</evidence>
<dbReference type="AlphaFoldDB" id="A0A211ZPL6"/>
<accession>A0A211ZPL6</accession>
<keyword evidence="3" id="KW-0858">Xylan degradation</keyword>
<reference evidence="10" key="1">
    <citation type="submission" date="2017-05" db="EMBL/GenBank/DDBJ databases">
        <authorList>
            <person name="Macchi M."/>
            <person name="Festa S."/>
            <person name="Coppotelli B.M."/>
            <person name="Morelli I.S."/>
        </authorList>
    </citation>
    <scope>NUCLEOTIDE SEQUENCE [LARGE SCALE GENOMIC DNA]</scope>
    <source>
        <strain evidence="10">I</strain>
    </source>
</reference>
<gene>
    <name evidence="9" type="ORF">BWR60_10515</name>
</gene>
<protein>
    <recommendedName>
        <fullName evidence="11">Polyhydroxybutyrate depolymerase</fullName>
    </recommendedName>
</protein>
<dbReference type="STRING" id="1122125.GCA_000423185_00282"/>
<name>A0A211ZPL6_9PROT</name>
<comment type="subcellular location">
    <subcellularLocation>
        <location evidence="1">Secreted</location>
    </subcellularLocation>
</comment>
<evidence type="ECO:0008006" key="11">
    <source>
        <dbReference type="Google" id="ProtNLM"/>
    </source>
</evidence>
<evidence type="ECO:0000256" key="6">
    <source>
        <dbReference type="ARBA" id="ARBA00023277"/>
    </source>
</evidence>
<dbReference type="InterPro" id="IPR043595">
    <property type="entry name" value="FaeB/C/D"/>
</dbReference>
<proteinExistence type="predicted"/>
<keyword evidence="7" id="KW-0624">Polysaccharide degradation</keyword>
<evidence type="ECO:0000256" key="4">
    <source>
        <dbReference type="ARBA" id="ARBA00022729"/>
    </source>
</evidence>
<keyword evidence="10" id="KW-1185">Reference proteome</keyword>